<reference evidence="1" key="1">
    <citation type="submission" date="2018-02" db="EMBL/GenBank/DDBJ databases">
        <title>Rhizophora mucronata_Transcriptome.</title>
        <authorList>
            <person name="Meera S.P."/>
            <person name="Sreeshan A."/>
            <person name="Augustine A."/>
        </authorList>
    </citation>
    <scope>NUCLEOTIDE SEQUENCE</scope>
    <source>
        <tissue evidence="1">Leaf</tissue>
    </source>
</reference>
<organism evidence="1">
    <name type="scientific">Rhizophora mucronata</name>
    <name type="common">Asiatic mangrove</name>
    <dbReference type="NCBI Taxonomy" id="61149"/>
    <lineage>
        <taxon>Eukaryota</taxon>
        <taxon>Viridiplantae</taxon>
        <taxon>Streptophyta</taxon>
        <taxon>Embryophyta</taxon>
        <taxon>Tracheophyta</taxon>
        <taxon>Spermatophyta</taxon>
        <taxon>Magnoliopsida</taxon>
        <taxon>eudicotyledons</taxon>
        <taxon>Gunneridae</taxon>
        <taxon>Pentapetalae</taxon>
        <taxon>rosids</taxon>
        <taxon>fabids</taxon>
        <taxon>Malpighiales</taxon>
        <taxon>Rhizophoraceae</taxon>
        <taxon>Rhizophora</taxon>
    </lineage>
</organism>
<dbReference type="EMBL" id="GGEC01056132">
    <property type="protein sequence ID" value="MBX36616.1"/>
    <property type="molecule type" value="Transcribed_RNA"/>
</dbReference>
<proteinExistence type="predicted"/>
<evidence type="ECO:0000313" key="1">
    <source>
        <dbReference type="EMBL" id="MBX36616.1"/>
    </source>
</evidence>
<name>A0A2P2N2G2_RHIMU</name>
<accession>A0A2P2N2G2</accession>
<sequence>MSKVVYIIAHKVGKKNRGHRYKARSWIHKDHKRC</sequence>
<dbReference type="AlphaFoldDB" id="A0A2P2N2G2"/>
<protein>
    <submittedName>
        <fullName evidence="1">Uncharacterized protein</fullName>
    </submittedName>
</protein>